<dbReference type="Pfam" id="PF04343">
    <property type="entry name" value="DUF488"/>
    <property type="match status" value="1"/>
</dbReference>
<evidence type="ECO:0000313" key="2">
    <source>
        <dbReference type="Proteomes" id="UP000178943"/>
    </source>
</evidence>
<dbReference type="AlphaFoldDB" id="A0A1F5VJQ6"/>
<protein>
    <recommendedName>
        <fullName evidence="3">DUF488 domain-containing protein</fullName>
    </recommendedName>
</protein>
<comment type="caution">
    <text evidence="1">The sequence shown here is derived from an EMBL/GenBank/DDBJ whole genome shotgun (WGS) entry which is preliminary data.</text>
</comment>
<reference evidence="1 2" key="1">
    <citation type="journal article" date="2016" name="Nat. Commun.">
        <title>Thousands of microbial genomes shed light on interconnected biogeochemical processes in an aquifer system.</title>
        <authorList>
            <person name="Anantharaman K."/>
            <person name="Brown C.T."/>
            <person name="Hug L.A."/>
            <person name="Sharon I."/>
            <person name="Castelle C.J."/>
            <person name="Probst A.J."/>
            <person name="Thomas B.C."/>
            <person name="Singh A."/>
            <person name="Wilkins M.J."/>
            <person name="Karaoz U."/>
            <person name="Brodie E.L."/>
            <person name="Williams K.H."/>
            <person name="Hubbard S.S."/>
            <person name="Banfield J.F."/>
        </authorList>
    </citation>
    <scope>NUCLEOTIDE SEQUENCE [LARGE SCALE GENOMIC DNA]</scope>
</reference>
<evidence type="ECO:0008006" key="3">
    <source>
        <dbReference type="Google" id="ProtNLM"/>
    </source>
</evidence>
<gene>
    <name evidence="1" type="ORF">A2Y62_02110</name>
</gene>
<dbReference type="InterPro" id="IPR007438">
    <property type="entry name" value="DUF488"/>
</dbReference>
<evidence type="ECO:0000313" key="1">
    <source>
        <dbReference type="EMBL" id="OGF63662.1"/>
    </source>
</evidence>
<name>A0A1F5VJQ6_9BACT</name>
<dbReference type="EMBL" id="MFGW01000155">
    <property type="protein sequence ID" value="OGF63662.1"/>
    <property type="molecule type" value="Genomic_DNA"/>
</dbReference>
<dbReference type="Proteomes" id="UP000178943">
    <property type="component" value="Unassembled WGS sequence"/>
</dbReference>
<dbReference type="PANTHER" id="PTHR39337:SF1">
    <property type="entry name" value="BLR5642 PROTEIN"/>
    <property type="match status" value="1"/>
</dbReference>
<accession>A0A1F5VJQ6</accession>
<sequence>MAYRLSLHEIVYLFSQRQKTPFYSFIILNSKPFSFQLNKDILYLLMRKYISSKNGNWISEVKNESIINLMKFEDIQFIKNLNNKLDNDKNSYSKNQISQYLQLKEKYNGLAANEQIKKSLCLNRNEISLFTIGYEGKNIDFFLNQLITNRIRLLIDVRNNPVSRKYGFSSKQLSKFCKYINIDYMHLPELGIESALRKKLSSLSDYKNLFISYKSRLAKNYENTILEIIKEANDLNRIALTCFEADYKFCHRSIIAELIESRTLNKISIKHLV</sequence>
<organism evidence="1 2">
    <name type="scientific">Candidatus Fischerbacteria bacterium RBG_13_37_8</name>
    <dbReference type="NCBI Taxonomy" id="1817863"/>
    <lineage>
        <taxon>Bacteria</taxon>
        <taxon>Candidatus Fischeribacteriota</taxon>
    </lineage>
</organism>
<dbReference type="PANTHER" id="PTHR39337">
    <property type="entry name" value="BLR5642 PROTEIN"/>
    <property type="match status" value="1"/>
</dbReference>
<proteinExistence type="predicted"/>